<feature type="compositionally biased region" description="Low complexity" evidence="1">
    <location>
        <begin position="21"/>
        <end position="39"/>
    </location>
</feature>
<dbReference type="Proteomes" id="UP001153069">
    <property type="component" value="Unassembled WGS sequence"/>
</dbReference>
<feature type="compositionally biased region" description="Polar residues" evidence="1">
    <location>
        <begin position="161"/>
        <end position="171"/>
    </location>
</feature>
<keyword evidence="3" id="KW-1185">Reference proteome</keyword>
<accession>A0A9N8E595</accession>
<organism evidence="2 3">
    <name type="scientific">Seminavis robusta</name>
    <dbReference type="NCBI Taxonomy" id="568900"/>
    <lineage>
        <taxon>Eukaryota</taxon>
        <taxon>Sar</taxon>
        <taxon>Stramenopiles</taxon>
        <taxon>Ochrophyta</taxon>
        <taxon>Bacillariophyta</taxon>
        <taxon>Bacillariophyceae</taxon>
        <taxon>Bacillariophycidae</taxon>
        <taxon>Naviculales</taxon>
        <taxon>Naviculaceae</taxon>
        <taxon>Seminavis</taxon>
    </lineage>
</organism>
<sequence>MNECRSSHSSRQRRSRREGGQQRPSVRRTNSSSNSTGRRSTTRQRSRGGGLSTSMHNQNNRSSSHFFHDSWRDAFGVDIFDLDPSADFGSSFTFDEAFPETLDSSLESSAGHSSSFFDDDAKPVVKARPQIRRNVSRREGMTKAPSRRSQRSRSERRLATSMRNMNASVEF</sequence>
<comment type="caution">
    <text evidence="2">The sequence shown here is derived from an EMBL/GenBank/DDBJ whole genome shotgun (WGS) entry which is preliminary data.</text>
</comment>
<name>A0A9N8E595_9STRA</name>
<gene>
    <name evidence="2" type="ORF">SEMRO_666_G183910.1</name>
</gene>
<proteinExistence type="predicted"/>
<feature type="region of interest" description="Disordered" evidence="1">
    <location>
        <begin position="1"/>
        <end position="63"/>
    </location>
</feature>
<protein>
    <submittedName>
        <fullName evidence="2">Uncharacterized protein</fullName>
    </submittedName>
</protein>
<reference evidence="2" key="1">
    <citation type="submission" date="2020-06" db="EMBL/GenBank/DDBJ databases">
        <authorList>
            <consortium name="Plant Systems Biology data submission"/>
        </authorList>
    </citation>
    <scope>NUCLEOTIDE SEQUENCE</scope>
    <source>
        <strain evidence="2">D6</strain>
    </source>
</reference>
<dbReference type="AlphaFoldDB" id="A0A9N8E595"/>
<evidence type="ECO:0000313" key="3">
    <source>
        <dbReference type="Proteomes" id="UP001153069"/>
    </source>
</evidence>
<evidence type="ECO:0000256" key="1">
    <source>
        <dbReference type="SAM" id="MobiDB-lite"/>
    </source>
</evidence>
<evidence type="ECO:0000313" key="2">
    <source>
        <dbReference type="EMBL" id="CAB9514638.1"/>
    </source>
</evidence>
<feature type="region of interest" description="Disordered" evidence="1">
    <location>
        <begin position="113"/>
        <end position="171"/>
    </location>
</feature>
<dbReference type="EMBL" id="CAICTM010000665">
    <property type="protein sequence ID" value="CAB9514638.1"/>
    <property type="molecule type" value="Genomic_DNA"/>
</dbReference>